<protein>
    <submittedName>
        <fullName evidence="1">Uncharacterized protein</fullName>
    </submittedName>
</protein>
<reference evidence="1" key="1">
    <citation type="submission" date="2021-05" db="EMBL/GenBank/DDBJ databases">
        <authorList>
            <person name="Alioto T."/>
            <person name="Alioto T."/>
            <person name="Gomez Garrido J."/>
        </authorList>
    </citation>
    <scope>NUCLEOTIDE SEQUENCE</scope>
</reference>
<accession>A0A8D8LKM2</accession>
<proteinExistence type="predicted"/>
<dbReference type="EMBL" id="HBUF01010871">
    <property type="protein sequence ID" value="CAG6608268.1"/>
    <property type="molecule type" value="Transcribed_RNA"/>
</dbReference>
<sequence length="110" mass="12694">MLDVRRWIPQVCGKKQTGLLGRYCGLVNSYYVVCSRHIPRRSLASGHHAHVQRFLSCVICFSIELYNIGCSNIFQDVDYSHILSFPESFSWPWSRLILHCNCLLDVCIVC</sequence>
<organism evidence="1">
    <name type="scientific">Cacopsylla melanoneura</name>
    <dbReference type="NCBI Taxonomy" id="428564"/>
    <lineage>
        <taxon>Eukaryota</taxon>
        <taxon>Metazoa</taxon>
        <taxon>Ecdysozoa</taxon>
        <taxon>Arthropoda</taxon>
        <taxon>Hexapoda</taxon>
        <taxon>Insecta</taxon>
        <taxon>Pterygota</taxon>
        <taxon>Neoptera</taxon>
        <taxon>Paraneoptera</taxon>
        <taxon>Hemiptera</taxon>
        <taxon>Sternorrhyncha</taxon>
        <taxon>Psylloidea</taxon>
        <taxon>Psyllidae</taxon>
        <taxon>Psyllinae</taxon>
        <taxon>Cacopsylla</taxon>
    </lineage>
</organism>
<dbReference type="AlphaFoldDB" id="A0A8D8LKM2"/>
<name>A0A8D8LKM2_9HEMI</name>
<evidence type="ECO:0000313" key="1">
    <source>
        <dbReference type="EMBL" id="CAG6608268.1"/>
    </source>
</evidence>